<sequence length="246" mass="28780">MNKFAIVGDSHAVYFTQLNKLTNLSKSYYAPSDYKVADISAATIRGFGNRNSTLKVSDQINKLIEDTNPSTLIFCLGQVDIELGYYYRSIIKEKNVDNFIEEIINIYKNYLLNLQQEKKVNIVIKGINPTVLINQIFAINYIGNITTENFETPEERKFYKQKVEDELPDYSFRFSLSANFNNALKDVADHFNWPYFDIWDDVIDPKTGNLYLKYLPAWFDHHLVDSVEVRQIHYNALYKVMRHFIP</sequence>
<accession>A0A0A2XXF3</accession>
<proteinExistence type="predicted"/>
<dbReference type="GO" id="GO:0016788">
    <property type="term" value="F:hydrolase activity, acting on ester bonds"/>
    <property type="evidence" value="ECO:0007669"/>
    <property type="project" value="UniProtKB-ARBA"/>
</dbReference>
<name>A0A0A2XXF3_9PAST</name>
<evidence type="ECO:0008006" key="3">
    <source>
        <dbReference type="Google" id="ProtNLM"/>
    </source>
</evidence>
<evidence type="ECO:0000313" key="1">
    <source>
        <dbReference type="EMBL" id="KGQ29839.1"/>
    </source>
</evidence>
<gene>
    <name evidence="1" type="ORF">JP32_10205</name>
</gene>
<dbReference type="Proteomes" id="UP000030526">
    <property type="component" value="Unassembled WGS sequence"/>
</dbReference>
<dbReference type="EMBL" id="JPXS01000061">
    <property type="protein sequence ID" value="KGQ29839.1"/>
    <property type="molecule type" value="Genomic_DNA"/>
</dbReference>
<evidence type="ECO:0000313" key="2">
    <source>
        <dbReference type="Proteomes" id="UP000030526"/>
    </source>
</evidence>
<protein>
    <recommendedName>
        <fullName evidence="3">SGNH hydrolase-type esterase domain-containing protein</fullName>
    </recommendedName>
</protein>
<dbReference type="Gene3D" id="3.40.50.1110">
    <property type="entry name" value="SGNH hydrolase"/>
    <property type="match status" value="1"/>
</dbReference>
<comment type="caution">
    <text evidence="1">The sequence shown here is derived from an EMBL/GenBank/DDBJ whole genome shotgun (WGS) entry which is preliminary data.</text>
</comment>
<dbReference type="InterPro" id="IPR036514">
    <property type="entry name" value="SGNH_hydro_sf"/>
</dbReference>
<organism evidence="1 2">
    <name type="scientific">Gallibacterium anatis</name>
    <dbReference type="NCBI Taxonomy" id="750"/>
    <lineage>
        <taxon>Bacteria</taxon>
        <taxon>Pseudomonadati</taxon>
        <taxon>Pseudomonadota</taxon>
        <taxon>Gammaproteobacteria</taxon>
        <taxon>Pasteurellales</taxon>
        <taxon>Pasteurellaceae</taxon>
        <taxon>Gallibacterium</taxon>
    </lineage>
</organism>
<dbReference type="RefSeq" id="WP_039084708.1">
    <property type="nucleotide sequence ID" value="NZ_JPXS01000061.1"/>
</dbReference>
<dbReference type="AlphaFoldDB" id="A0A0A2XXF3"/>
<dbReference type="SUPFAM" id="SSF52266">
    <property type="entry name" value="SGNH hydrolase"/>
    <property type="match status" value="1"/>
</dbReference>
<reference evidence="1 2" key="1">
    <citation type="submission" date="2014-08" db="EMBL/GenBank/DDBJ databases">
        <title>Chaperone-usher fimbriae in a diverse selection of Gallibacterium genomes.</title>
        <authorList>
            <person name="Kudirkiene E."/>
            <person name="Bager R.J."/>
            <person name="Johnson T.J."/>
            <person name="Bojesen A.M."/>
        </authorList>
    </citation>
    <scope>NUCLEOTIDE SEQUENCE [LARGE SCALE GENOMIC DNA]</scope>
    <source>
        <strain evidence="1 2">20558/3kl.</strain>
    </source>
</reference>